<evidence type="ECO:0000313" key="1">
    <source>
        <dbReference type="EMBL" id="CAB5156499.1"/>
    </source>
</evidence>
<gene>
    <name evidence="1" type="ORF">UFOVP150_72</name>
</gene>
<proteinExistence type="predicted"/>
<organism evidence="1">
    <name type="scientific">uncultured Caudovirales phage</name>
    <dbReference type="NCBI Taxonomy" id="2100421"/>
    <lineage>
        <taxon>Viruses</taxon>
        <taxon>Duplodnaviria</taxon>
        <taxon>Heunggongvirae</taxon>
        <taxon>Uroviricota</taxon>
        <taxon>Caudoviricetes</taxon>
        <taxon>Peduoviridae</taxon>
        <taxon>Maltschvirus</taxon>
        <taxon>Maltschvirus maltsch</taxon>
    </lineage>
</organism>
<reference evidence="1" key="1">
    <citation type="submission" date="2020-05" db="EMBL/GenBank/DDBJ databases">
        <authorList>
            <person name="Chiriac C."/>
            <person name="Salcher M."/>
            <person name="Ghai R."/>
            <person name="Kavagutti S V."/>
        </authorList>
    </citation>
    <scope>NUCLEOTIDE SEQUENCE</scope>
</reference>
<name>A0A6J7WE40_9CAUD</name>
<dbReference type="EMBL" id="LR798199">
    <property type="protein sequence ID" value="CAB5156499.1"/>
    <property type="molecule type" value="Genomic_DNA"/>
</dbReference>
<accession>A0A6J7WE40</accession>
<sequence length="65" mass="7272">MEQGEIGRTYIAGSRQYECAQAYNRSMATKCSGCDCKENVLDCLDMPECVGVIFKLKENANENKN</sequence>
<protein>
    <submittedName>
        <fullName evidence="1">Uncharacterized protein</fullName>
    </submittedName>
</protein>